<dbReference type="RefSeq" id="WP_034291481.1">
    <property type="nucleotide sequence ID" value="NZ_CP091519.2"/>
</dbReference>
<protein>
    <submittedName>
        <fullName evidence="2">ORF6C domain</fullName>
    </submittedName>
</protein>
<proteinExistence type="predicted"/>
<name>A0A376BV28_9NEIS</name>
<dbReference type="Pfam" id="PF10552">
    <property type="entry name" value="ORF6C"/>
    <property type="match status" value="1"/>
</dbReference>
<gene>
    <name evidence="2" type="ORF">NCTC10283_02233</name>
</gene>
<dbReference type="Proteomes" id="UP000254209">
    <property type="component" value="Unassembled WGS sequence"/>
</dbReference>
<dbReference type="STRING" id="1120980.GCA_000745955_00583"/>
<sequence length="285" mass="32393">MQLIDIAHNLIDERERLGYSRKNFAAQVNKTDESLRLYETGKANMSAEFLAAAAQLGVDVQFVLTGVKSENLHMVAQKFENELNQVLNENHGGVQFNAEVSGSPIVGNHNTVNQVTGTQNNITTQKHITKTVVEISPDDNRIDEEEKAILLDLVNKIVAKEQEVKRKPKTHRAVWSSLNAHCQVSTYKLIAKDDFEKAKMFLRKWLGNLNNTATSKRNNPTAYRNNQYSTIHVKIKELGLEEWYRDTLKSKFGVDSSTELDEVEMKKLVTMVNGKYSREKKKLSE</sequence>
<evidence type="ECO:0000259" key="1">
    <source>
        <dbReference type="PROSITE" id="PS50943"/>
    </source>
</evidence>
<dbReference type="CDD" id="cd00093">
    <property type="entry name" value="HTH_XRE"/>
    <property type="match status" value="1"/>
</dbReference>
<accession>A0A376BV28</accession>
<dbReference type="PROSITE" id="PS50943">
    <property type="entry name" value="HTH_CROC1"/>
    <property type="match status" value="1"/>
</dbReference>
<evidence type="ECO:0000313" key="2">
    <source>
        <dbReference type="EMBL" id="SSY80673.1"/>
    </source>
</evidence>
<dbReference type="InterPro" id="IPR018878">
    <property type="entry name" value="ORF6C_dom"/>
</dbReference>
<keyword evidence="3" id="KW-1185">Reference proteome</keyword>
<dbReference type="InterPro" id="IPR010982">
    <property type="entry name" value="Lambda_DNA-bd_dom_sf"/>
</dbReference>
<dbReference type="SUPFAM" id="SSF47413">
    <property type="entry name" value="lambda repressor-like DNA-binding domains"/>
    <property type="match status" value="1"/>
</dbReference>
<dbReference type="EMBL" id="UFSO01000003">
    <property type="protein sequence ID" value="SSY80673.1"/>
    <property type="molecule type" value="Genomic_DNA"/>
</dbReference>
<dbReference type="InterPro" id="IPR001387">
    <property type="entry name" value="Cro/C1-type_HTH"/>
</dbReference>
<dbReference type="OrthoDB" id="7011085at2"/>
<dbReference type="AlphaFoldDB" id="A0A376BV28"/>
<evidence type="ECO:0000313" key="3">
    <source>
        <dbReference type="Proteomes" id="UP000254209"/>
    </source>
</evidence>
<reference evidence="2 3" key="1">
    <citation type="submission" date="2018-06" db="EMBL/GenBank/DDBJ databases">
        <authorList>
            <consortium name="Pathogen Informatics"/>
            <person name="Doyle S."/>
        </authorList>
    </citation>
    <scope>NUCLEOTIDE SEQUENCE [LARGE SCALE GENOMIC DNA]</scope>
    <source>
        <strain evidence="2 3">NCTC10283</strain>
    </source>
</reference>
<dbReference type="SMART" id="SM00530">
    <property type="entry name" value="HTH_XRE"/>
    <property type="match status" value="1"/>
</dbReference>
<organism evidence="2 3">
    <name type="scientific">Alysiella crassa</name>
    <dbReference type="NCBI Taxonomy" id="153491"/>
    <lineage>
        <taxon>Bacteria</taxon>
        <taxon>Pseudomonadati</taxon>
        <taxon>Pseudomonadota</taxon>
        <taxon>Betaproteobacteria</taxon>
        <taxon>Neisseriales</taxon>
        <taxon>Neisseriaceae</taxon>
        <taxon>Alysiella</taxon>
    </lineage>
</organism>
<dbReference type="GO" id="GO:0003677">
    <property type="term" value="F:DNA binding"/>
    <property type="evidence" value="ECO:0007669"/>
    <property type="project" value="InterPro"/>
</dbReference>
<dbReference type="Gene3D" id="1.10.260.40">
    <property type="entry name" value="lambda repressor-like DNA-binding domains"/>
    <property type="match status" value="1"/>
</dbReference>
<feature type="domain" description="HTH cro/C1-type" evidence="1">
    <location>
        <begin position="10"/>
        <end position="63"/>
    </location>
</feature>